<dbReference type="Pfam" id="PF01520">
    <property type="entry name" value="Amidase_3"/>
    <property type="match status" value="1"/>
</dbReference>
<name>A0A926EQI7_9FIRM</name>
<dbReference type="CDD" id="cd02696">
    <property type="entry name" value="MurNAc-LAA"/>
    <property type="match status" value="1"/>
</dbReference>
<dbReference type="PROSITE" id="PS51781">
    <property type="entry name" value="SH3B"/>
    <property type="match status" value="1"/>
</dbReference>
<reference evidence="4" key="1">
    <citation type="submission" date="2020-08" db="EMBL/GenBank/DDBJ databases">
        <title>Genome public.</title>
        <authorList>
            <person name="Liu C."/>
            <person name="Sun Q."/>
        </authorList>
    </citation>
    <scope>NUCLEOTIDE SEQUENCE</scope>
    <source>
        <strain evidence="4">NSJ-64</strain>
    </source>
</reference>
<keyword evidence="2" id="KW-0961">Cell wall biogenesis/degradation</keyword>
<dbReference type="InterPro" id="IPR003646">
    <property type="entry name" value="SH3-like_bac-type"/>
</dbReference>
<dbReference type="InterPro" id="IPR002508">
    <property type="entry name" value="MurNAc-LAA_cat"/>
</dbReference>
<dbReference type="Gene3D" id="2.30.30.40">
    <property type="entry name" value="SH3 Domains"/>
    <property type="match status" value="1"/>
</dbReference>
<comment type="caution">
    <text evidence="4">The sequence shown here is derived from an EMBL/GenBank/DDBJ whole genome shotgun (WGS) entry which is preliminary data.</text>
</comment>
<dbReference type="Pfam" id="PF08239">
    <property type="entry name" value="SH3_3"/>
    <property type="match status" value="1"/>
</dbReference>
<evidence type="ECO:0000256" key="1">
    <source>
        <dbReference type="ARBA" id="ARBA00022801"/>
    </source>
</evidence>
<accession>A0A926EQI7</accession>
<dbReference type="EMBL" id="JACRTD010000002">
    <property type="protein sequence ID" value="MBC8584529.1"/>
    <property type="molecule type" value="Genomic_DNA"/>
</dbReference>
<evidence type="ECO:0000256" key="2">
    <source>
        <dbReference type="ARBA" id="ARBA00023316"/>
    </source>
</evidence>
<keyword evidence="1" id="KW-0378">Hydrolase</keyword>
<organism evidence="4 5">
    <name type="scientific">Youxingia wuxianensis</name>
    <dbReference type="NCBI Taxonomy" id="2763678"/>
    <lineage>
        <taxon>Bacteria</taxon>
        <taxon>Bacillati</taxon>
        <taxon>Bacillota</taxon>
        <taxon>Clostridia</taxon>
        <taxon>Eubacteriales</taxon>
        <taxon>Oscillospiraceae</taxon>
        <taxon>Youxingia</taxon>
    </lineage>
</organism>
<evidence type="ECO:0000313" key="5">
    <source>
        <dbReference type="Proteomes" id="UP000623678"/>
    </source>
</evidence>
<dbReference type="Gene3D" id="3.40.630.40">
    <property type="entry name" value="Zn-dependent exopeptidases"/>
    <property type="match status" value="1"/>
</dbReference>
<dbReference type="Proteomes" id="UP000623678">
    <property type="component" value="Unassembled WGS sequence"/>
</dbReference>
<keyword evidence="5" id="KW-1185">Reference proteome</keyword>
<dbReference type="GO" id="GO:0008745">
    <property type="term" value="F:N-acetylmuramoyl-L-alanine amidase activity"/>
    <property type="evidence" value="ECO:0007669"/>
    <property type="project" value="InterPro"/>
</dbReference>
<dbReference type="GO" id="GO:0071555">
    <property type="term" value="P:cell wall organization"/>
    <property type="evidence" value="ECO:0007669"/>
    <property type="project" value="UniProtKB-KW"/>
</dbReference>
<dbReference type="AlphaFoldDB" id="A0A926EQI7"/>
<proteinExistence type="predicted"/>
<evidence type="ECO:0000259" key="3">
    <source>
        <dbReference type="PROSITE" id="PS51781"/>
    </source>
</evidence>
<dbReference type="SUPFAM" id="SSF53187">
    <property type="entry name" value="Zn-dependent exopeptidases"/>
    <property type="match status" value="1"/>
</dbReference>
<protein>
    <submittedName>
        <fullName evidence="4">N-acetylmuramoyl-L-alanine amidase</fullName>
    </submittedName>
</protein>
<sequence length="246" mass="27745">MPIIYLSPSTQDWNHYASGGTEEYYMNLIADAMEPYLRSSGIQFVRNTPDMTAASSIQASNAGNYDLHVALHSNAAPENEAGTRRGSEVYYDPRSWRGKRAAEIIAANLRRIYPLPDLVRALPTTRLGEVTKTRAPAVLIEFAYHDNLEDERWIKENIQKIAMNVVQSLTEYFDIPFIPAQQPRIGIVNTQYTGLNVREKPWIGSEIIGRLYKGEKVTVWGTWNGWYVVQSGNLVGYAAGQYIALQ</sequence>
<feature type="domain" description="SH3b" evidence="3">
    <location>
        <begin position="183"/>
        <end position="246"/>
    </location>
</feature>
<evidence type="ECO:0000313" key="4">
    <source>
        <dbReference type="EMBL" id="MBC8584529.1"/>
    </source>
</evidence>
<dbReference type="GO" id="GO:0009253">
    <property type="term" value="P:peptidoglycan catabolic process"/>
    <property type="evidence" value="ECO:0007669"/>
    <property type="project" value="InterPro"/>
</dbReference>
<dbReference type="SMART" id="SM00646">
    <property type="entry name" value="Ami_3"/>
    <property type="match status" value="1"/>
</dbReference>
<dbReference type="RefSeq" id="WP_262394361.1">
    <property type="nucleotide sequence ID" value="NZ_JACRTD010000002.1"/>
</dbReference>
<gene>
    <name evidence="4" type="ORF">H8705_02925</name>
</gene>